<dbReference type="InterPro" id="IPR051122">
    <property type="entry name" value="SDR_DHRS6-like"/>
</dbReference>
<evidence type="ECO:0000256" key="2">
    <source>
        <dbReference type="ARBA" id="ARBA00023002"/>
    </source>
</evidence>
<dbReference type="InterPro" id="IPR002347">
    <property type="entry name" value="SDR_fam"/>
</dbReference>
<proteinExistence type="inferred from homology"/>
<comment type="similarity">
    <text evidence="1">Belongs to the short-chain dehydrogenases/reductases (SDR) family.</text>
</comment>
<dbReference type="Proteomes" id="UP001245370">
    <property type="component" value="Unassembled WGS sequence"/>
</dbReference>
<evidence type="ECO:0000313" key="6">
    <source>
        <dbReference type="Proteomes" id="UP001245370"/>
    </source>
</evidence>
<reference evidence="4 6" key="2">
    <citation type="submission" date="2023-07" db="EMBL/GenBank/DDBJ databases">
        <title>Genomic Encyclopedia of Type Strains, Phase IV (KMG-IV): sequencing the most valuable type-strain genomes for metagenomic binning, comparative biology and taxonomic classification.</title>
        <authorList>
            <person name="Goeker M."/>
        </authorList>
    </citation>
    <scope>NUCLEOTIDE SEQUENCE [LARGE SCALE GENOMIC DNA]</scope>
    <source>
        <strain evidence="4 6">DSM 338</strain>
    </source>
</reference>
<keyword evidence="2" id="KW-0560">Oxidoreductase</keyword>
<dbReference type="Pfam" id="PF13561">
    <property type="entry name" value="adh_short_C2"/>
    <property type="match status" value="1"/>
</dbReference>
<dbReference type="PANTHER" id="PTHR43477:SF1">
    <property type="entry name" value="DIHYDROANTICAPSIN 7-DEHYDROGENASE"/>
    <property type="match status" value="1"/>
</dbReference>
<dbReference type="InterPro" id="IPR036291">
    <property type="entry name" value="NAD(P)-bd_dom_sf"/>
</dbReference>
<organism evidence="3 5">
    <name type="scientific">Xanthobacter flavus</name>
    <dbReference type="NCBI Taxonomy" id="281"/>
    <lineage>
        <taxon>Bacteria</taxon>
        <taxon>Pseudomonadati</taxon>
        <taxon>Pseudomonadota</taxon>
        <taxon>Alphaproteobacteria</taxon>
        <taxon>Hyphomicrobiales</taxon>
        <taxon>Xanthobacteraceae</taxon>
        <taxon>Xanthobacter</taxon>
    </lineage>
</organism>
<evidence type="ECO:0000313" key="5">
    <source>
        <dbReference type="Proteomes" id="UP001144397"/>
    </source>
</evidence>
<reference evidence="3" key="1">
    <citation type="submission" date="2022-12" db="EMBL/GenBank/DDBJ databases">
        <title>Reference genome sequencing for broad-spectrum identification of bacterial and archaeal isolates by mass spectrometry.</title>
        <authorList>
            <person name="Sekiguchi Y."/>
            <person name="Tourlousse D.M."/>
        </authorList>
    </citation>
    <scope>NUCLEOTIDE SEQUENCE</scope>
    <source>
        <strain evidence="3">301</strain>
    </source>
</reference>
<protein>
    <submittedName>
        <fullName evidence="3">Beta-ketoacyl-ACP reductase</fullName>
    </submittedName>
    <submittedName>
        <fullName evidence="4">NAD(P)-dependent dehydrogenase (Short-subunit alcohol dehydrogenase family)</fullName>
    </submittedName>
</protein>
<comment type="caution">
    <text evidence="3">The sequence shown here is derived from an EMBL/GenBank/DDBJ whole genome shotgun (WGS) entry which is preliminary data.</text>
</comment>
<dbReference type="SUPFAM" id="SSF51735">
    <property type="entry name" value="NAD(P)-binding Rossmann-fold domains"/>
    <property type="match status" value="1"/>
</dbReference>
<dbReference type="CDD" id="cd05233">
    <property type="entry name" value="SDR_c"/>
    <property type="match status" value="1"/>
</dbReference>
<dbReference type="GO" id="GO:0016491">
    <property type="term" value="F:oxidoreductase activity"/>
    <property type="evidence" value="ECO:0007669"/>
    <property type="project" value="UniProtKB-KW"/>
</dbReference>
<dbReference type="RefSeq" id="WP_281807797.1">
    <property type="nucleotide sequence ID" value="NZ_BSDO01000003.1"/>
</dbReference>
<sequence>MSNTTGAPRTILITGGTSGIGLACALRFAAKGDRIVVNGRSPERGATAVARVLQASPGAEVHMVATDVSQAAGAAHLVETAAGLLGGRIDVLVNAAGGDFVPQLFKDASLESLEGIVRHWLLSTAFCCRLALPHMGRGGAIVNIASDAAKVPTPGEAVIGGVMAGIAMFSRGLATEAKRDGIRVNVVTPSLVRDTLTHDRVTADGFSARLFEKAVAMAHLGVPGPDDVAVLVAFLAGPEAAFVTGQVVSVNGGISAG</sequence>
<dbReference type="AlphaFoldDB" id="A0A9W6CS69"/>
<dbReference type="PRINTS" id="PR00080">
    <property type="entry name" value="SDRFAMILY"/>
</dbReference>
<dbReference type="Proteomes" id="UP001144397">
    <property type="component" value="Unassembled WGS sequence"/>
</dbReference>
<evidence type="ECO:0000256" key="1">
    <source>
        <dbReference type="ARBA" id="ARBA00006484"/>
    </source>
</evidence>
<keyword evidence="6" id="KW-1185">Reference proteome</keyword>
<evidence type="ECO:0000313" key="3">
    <source>
        <dbReference type="EMBL" id="GLI22898.1"/>
    </source>
</evidence>
<dbReference type="EMBL" id="BSDO01000003">
    <property type="protein sequence ID" value="GLI22898.1"/>
    <property type="molecule type" value="Genomic_DNA"/>
</dbReference>
<accession>A0A9W6CS69</accession>
<name>A0A9W6CS69_XANFL</name>
<evidence type="ECO:0000313" key="4">
    <source>
        <dbReference type="EMBL" id="MDR6334178.1"/>
    </source>
</evidence>
<dbReference type="PANTHER" id="PTHR43477">
    <property type="entry name" value="DIHYDROANTICAPSIN 7-DEHYDROGENASE"/>
    <property type="match status" value="1"/>
</dbReference>
<dbReference type="PRINTS" id="PR00081">
    <property type="entry name" value="GDHRDH"/>
</dbReference>
<dbReference type="GeneID" id="95763354"/>
<dbReference type="EMBL" id="JAVDPY010000004">
    <property type="protein sequence ID" value="MDR6334178.1"/>
    <property type="molecule type" value="Genomic_DNA"/>
</dbReference>
<gene>
    <name evidence="4" type="ORF">GGQ86_002654</name>
    <name evidence="3" type="ORF">XFLAVUS301_25720</name>
</gene>
<dbReference type="Gene3D" id="3.40.50.720">
    <property type="entry name" value="NAD(P)-binding Rossmann-like Domain"/>
    <property type="match status" value="1"/>
</dbReference>